<dbReference type="Gene3D" id="3.20.190.10">
    <property type="entry name" value="MutM-like, N-terminal"/>
    <property type="match status" value="1"/>
</dbReference>
<dbReference type="PANTHER" id="PTHR22993">
    <property type="entry name" value="FORMAMIDOPYRIMIDINE-DNA GLYCOSYLASE"/>
    <property type="match status" value="1"/>
</dbReference>
<dbReference type="InterPro" id="IPR010663">
    <property type="entry name" value="Znf_FPG/IleRS"/>
</dbReference>
<evidence type="ECO:0000256" key="5">
    <source>
        <dbReference type="ARBA" id="ARBA00022763"/>
    </source>
</evidence>
<dbReference type="CDD" id="cd08966">
    <property type="entry name" value="EcFpg-like_N"/>
    <property type="match status" value="1"/>
</dbReference>
<comment type="caution">
    <text evidence="18">The sequence shown here is derived from an EMBL/GenBank/DDBJ whole genome shotgun (WGS) entry which is preliminary data.</text>
</comment>
<dbReference type="InterPro" id="IPR015887">
    <property type="entry name" value="DNA_glyclase_Znf_dom_DNA_BS"/>
</dbReference>
<dbReference type="GO" id="GO:0008270">
    <property type="term" value="F:zinc ion binding"/>
    <property type="evidence" value="ECO:0007669"/>
    <property type="project" value="UniProtKB-KW"/>
</dbReference>
<dbReference type="GO" id="GO:0003684">
    <property type="term" value="F:damaged DNA binding"/>
    <property type="evidence" value="ECO:0007669"/>
    <property type="project" value="InterPro"/>
</dbReference>
<keyword evidence="4" id="KW-0479">Metal-binding</keyword>
<dbReference type="Pfam" id="PF06827">
    <property type="entry name" value="zf-FPG_IleRS"/>
    <property type="match status" value="1"/>
</dbReference>
<comment type="similarity">
    <text evidence="3">Belongs to the FPG family.</text>
</comment>
<sequence>MGQGWVGRTFLVPELPDVEGFRRVLSEHTGEPIRAVRVRDPGVLRGIGARQLTDALRGHRFERPWRHGKWLIAPAGGPVLMLHFGMTGSLSWHALDAPWHRHDRVVWRFDDGELRFRDMRKLQGIRLAADETQAERMLGDLGPDAREVARERFDELLSGRRGRLKSVLTDQTFLAGLGNLLADEICWHARINPQRAVADLDETERSALYGAMRRVLRESIKAGCVPSRDTWLTGARDEPDGPCPRCGTPLSRRRMTGRTTVWCPACQPS</sequence>
<keyword evidence="19" id="KW-1185">Reference proteome</keyword>
<keyword evidence="9" id="KW-0238">DNA-binding</keyword>
<evidence type="ECO:0000259" key="16">
    <source>
        <dbReference type="PROSITE" id="PS51066"/>
    </source>
</evidence>
<keyword evidence="11" id="KW-0456">Lyase</keyword>
<keyword evidence="7" id="KW-0378">Hydrolase</keyword>
<dbReference type="InterPro" id="IPR012319">
    <property type="entry name" value="FPG_cat"/>
</dbReference>
<dbReference type="SUPFAM" id="SSF81624">
    <property type="entry name" value="N-terminal domain of MutM-like DNA repair proteins"/>
    <property type="match status" value="1"/>
</dbReference>
<dbReference type="InterPro" id="IPR035937">
    <property type="entry name" value="FPG_N"/>
</dbReference>
<dbReference type="SUPFAM" id="SSF46946">
    <property type="entry name" value="S13-like H2TH domain"/>
    <property type="match status" value="1"/>
</dbReference>
<evidence type="ECO:0000256" key="14">
    <source>
        <dbReference type="ARBA" id="ARBA00044632"/>
    </source>
</evidence>
<evidence type="ECO:0000256" key="1">
    <source>
        <dbReference type="ARBA" id="ARBA00001668"/>
    </source>
</evidence>
<evidence type="ECO:0000256" key="10">
    <source>
        <dbReference type="ARBA" id="ARBA00023204"/>
    </source>
</evidence>
<organism evidence="18 19">
    <name type="scientific">Nonomuraea polychroma</name>
    <dbReference type="NCBI Taxonomy" id="46176"/>
    <lineage>
        <taxon>Bacteria</taxon>
        <taxon>Bacillati</taxon>
        <taxon>Actinomycetota</taxon>
        <taxon>Actinomycetes</taxon>
        <taxon>Streptosporangiales</taxon>
        <taxon>Streptosporangiaceae</taxon>
        <taxon>Nonomuraea</taxon>
    </lineage>
</organism>
<dbReference type="Proteomes" id="UP000284824">
    <property type="component" value="Unassembled WGS sequence"/>
</dbReference>
<feature type="domain" description="Formamidopyrimidine-DNA glycosylase catalytic" evidence="17">
    <location>
        <begin position="13"/>
        <end position="123"/>
    </location>
</feature>
<dbReference type="SMART" id="SM00898">
    <property type="entry name" value="Fapy_DNA_glyco"/>
    <property type="match status" value="1"/>
</dbReference>
<evidence type="ECO:0000256" key="7">
    <source>
        <dbReference type="ARBA" id="ARBA00022801"/>
    </source>
</evidence>
<evidence type="ECO:0000256" key="2">
    <source>
        <dbReference type="ARBA" id="ARBA00001947"/>
    </source>
</evidence>
<evidence type="ECO:0000256" key="6">
    <source>
        <dbReference type="ARBA" id="ARBA00022771"/>
    </source>
</evidence>
<dbReference type="SUPFAM" id="SSF57716">
    <property type="entry name" value="Glucocorticoid receptor-like (DNA-binding domain)"/>
    <property type="match status" value="1"/>
</dbReference>
<keyword evidence="12" id="KW-0511">Multifunctional enzyme</keyword>
<keyword evidence="10" id="KW-0234">DNA repair</keyword>
<dbReference type="PROSITE" id="PS01242">
    <property type="entry name" value="ZF_FPG_1"/>
    <property type="match status" value="1"/>
</dbReference>
<evidence type="ECO:0000256" key="15">
    <source>
        <dbReference type="PROSITE-ProRule" id="PRU00391"/>
    </source>
</evidence>
<accession>A0A438M6U2</accession>
<dbReference type="Pfam" id="PF01149">
    <property type="entry name" value="Fapy_DNA_glyco"/>
    <property type="match status" value="1"/>
</dbReference>
<dbReference type="GO" id="GO:0140078">
    <property type="term" value="F:class I DNA-(apurinic or apyrimidinic site) endonuclease activity"/>
    <property type="evidence" value="ECO:0007669"/>
    <property type="project" value="UniProtKB-EC"/>
</dbReference>
<comment type="cofactor">
    <cofactor evidence="2">
        <name>Zn(2+)</name>
        <dbReference type="ChEBI" id="CHEBI:29105"/>
    </cofactor>
</comment>
<dbReference type="PROSITE" id="PS51068">
    <property type="entry name" value="FPG_CAT"/>
    <property type="match status" value="1"/>
</dbReference>
<evidence type="ECO:0000259" key="17">
    <source>
        <dbReference type="PROSITE" id="PS51068"/>
    </source>
</evidence>
<name>A0A438M6U2_9ACTN</name>
<feature type="domain" description="FPG-type" evidence="16">
    <location>
        <begin position="234"/>
        <end position="268"/>
    </location>
</feature>
<dbReference type="GO" id="GO:0034039">
    <property type="term" value="F:8-oxo-7,8-dihydroguanine DNA N-glycosylase activity"/>
    <property type="evidence" value="ECO:0007669"/>
    <property type="project" value="TreeGrafter"/>
</dbReference>
<reference evidence="18 19" key="1">
    <citation type="submission" date="2019-01" db="EMBL/GenBank/DDBJ databases">
        <title>Sequencing the genomes of 1000 actinobacteria strains.</title>
        <authorList>
            <person name="Klenk H.-P."/>
        </authorList>
    </citation>
    <scope>NUCLEOTIDE SEQUENCE [LARGE SCALE GENOMIC DNA]</scope>
    <source>
        <strain evidence="18 19">DSM 43925</strain>
    </source>
</reference>
<evidence type="ECO:0000313" key="19">
    <source>
        <dbReference type="Proteomes" id="UP000284824"/>
    </source>
</evidence>
<keyword evidence="8" id="KW-0862">Zinc</keyword>
<dbReference type="Pfam" id="PF06831">
    <property type="entry name" value="H2TH"/>
    <property type="match status" value="1"/>
</dbReference>
<dbReference type="InterPro" id="IPR015886">
    <property type="entry name" value="H2TH_FPG"/>
</dbReference>
<comment type="catalytic activity">
    <reaction evidence="1">
        <text>Hydrolysis of DNA containing ring-opened 7-methylguanine residues, releasing 2,6-diamino-4-hydroxy-5-(N-methyl)formamidopyrimidine.</text>
        <dbReference type="EC" id="3.2.2.23"/>
    </reaction>
</comment>
<dbReference type="GO" id="GO:0006284">
    <property type="term" value="P:base-excision repair"/>
    <property type="evidence" value="ECO:0007669"/>
    <property type="project" value="InterPro"/>
</dbReference>
<dbReference type="InterPro" id="IPR010979">
    <property type="entry name" value="Ribosomal_uS13-like_H2TH"/>
</dbReference>
<keyword evidence="5" id="KW-0227">DNA damage</keyword>
<dbReference type="PROSITE" id="PS51066">
    <property type="entry name" value="ZF_FPG_2"/>
    <property type="match status" value="1"/>
</dbReference>
<dbReference type="PANTHER" id="PTHR22993:SF9">
    <property type="entry name" value="FORMAMIDOPYRIMIDINE-DNA GLYCOSYLASE"/>
    <property type="match status" value="1"/>
</dbReference>
<dbReference type="AlphaFoldDB" id="A0A438M6U2"/>
<evidence type="ECO:0000313" key="18">
    <source>
        <dbReference type="EMBL" id="RVX41429.1"/>
    </source>
</evidence>
<dbReference type="InterPro" id="IPR000214">
    <property type="entry name" value="Znf_DNA_glyclase/AP_lyase"/>
</dbReference>
<keyword evidence="13" id="KW-0326">Glycosidase</keyword>
<comment type="catalytic activity">
    <reaction evidence="14">
        <text>2'-deoxyribonucleotide-(2'-deoxyribose 5'-phosphate)-2'-deoxyribonucleotide-DNA = a 3'-end 2'-deoxyribonucleotide-(2,3-dehydro-2,3-deoxyribose 5'-phosphate)-DNA + a 5'-end 5'-phospho-2'-deoxyribonucleoside-DNA + H(+)</text>
        <dbReference type="Rhea" id="RHEA:66592"/>
        <dbReference type="Rhea" id="RHEA-COMP:13180"/>
        <dbReference type="Rhea" id="RHEA-COMP:16897"/>
        <dbReference type="Rhea" id="RHEA-COMP:17067"/>
        <dbReference type="ChEBI" id="CHEBI:15378"/>
        <dbReference type="ChEBI" id="CHEBI:136412"/>
        <dbReference type="ChEBI" id="CHEBI:157695"/>
        <dbReference type="ChEBI" id="CHEBI:167181"/>
        <dbReference type="EC" id="4.2.99.18"/>
    </reaction>
</comment>
<evidence type="ECO:0000256" key="3">
    <source>
        <dbReference type="ARBA" id="ARBA00009409"/>
    </source>
</evidence>
<evidence type="ECO:0000256" key="12">
    <source>
        <dbReference type="ARBA" id="ARBA00023268"/>
    </source>
</evidence>
<proteinExistence type="inferred from homology"/>
<gene>
    <name evidence="18" type="ORF">EDD27_3961</name>
</gene>
<dbReference type="Gene3D" id="1.10.8.50">
    <property type="match status" value="1"/>
</dbReference>
<dbReference type="EMBL" id="SAUN01000001">
    <property type="protein sequence ID" value="RVX41429.1"/>
    <property type="molecule type" value="Genomic_DNA"/>
</dbReference>
<evidence type="ECO:0000256" key="4">
    <source>
        <dbReference type="ARBA" id="ARBA00022723"/>
    </source>
</evidence>
<evidence type="ECO:0000256" key="9">
    <source>
        <dbReference type="ARBA" id="ARBA00023125"/>
    </source>
</evidence>
<evidence type="ECO:0000256" key="13">
    <source>
        <dbReference type="ARBA" id="ARBA00023295"/>
    </source>
</evidence>
<dbReference type="SMART" id="SM01232">
    <property type="entry name" value="H2TH"/>
    <property type="match status" value="1"/>
</dbReference>
<protein>
    <submittedName>
        <fullName evidence="18">Formamidopyrimidine-DNA glycosylase</fullName>
    </submittedName>
</protein>
<evidence type="ECO:0000256" key="11">
    <source>
        <dbReference type="ARBA" id="ARBA00023239"/>
    </source>
</evidence>
<evidence type="ECO:0000256" key="8">
    <source>
        <dbReference type="ARBA" id="ARBA00022833"/>
    </source>
</evidence>
<keyword evidence="6 15" id="KW-0863">Zinc-finger</keyword>